<dbReference type="InterPro" id="IPR036761">
    <property type="entry name" value="TTHA0802/YceI-like_sf"/>
</dbReference>
<dbReference type="KEGG" id="mbac:BN1209_1060"/>
<dbReference type="STRING" id="1581680.BN1209_1060"/>
<keyword evidence="2" id="KW-1185">Reference proteome</keyword>
<accession>A0A0B7IUY5</accession>
<proteinExistence type="predicted"/>
<protein>
    <submittedName>
        <fullName evidence="1">YceI</fullName>
    </submittedName>
</protein>
<dbReference type="HOGENOM" id="CLU_1990024_0_0_4"/>
<organism evidence="1 2">
    <name type="scientific">Candidatus Methylopumilus turicensis</name>
    <dbReference type="NCBI Taxonomy" id="1581680"/>
    <lineage>
        <taxon>Bacteria</taxon>
        <taxon>Pseudomonadati</taxon>
        <taxon>Pseudomonadota</taxon>
        <taxon>Betaproteobacteria</taxon>
        <taxon>Nitrosomonadales</taxon>
        <taxon>Methylophilaceae</taxon>
        <taxon>Candidatus Methylopumilus</taxon>
    </lineage>
</organism>
<dbReference type="Proteomes" id="UP000056322">
    <property type="component" value="Chromosome 1"/>
</dbReference>
<gene>
    <name evidence="1" type="ORF">BN1209_1060</name>
</gene>
<dbReference type="RefSeq" id="WP_052661098.1">
    <property type="nucleotide sequence ID" value="NZ_LN794158.1"/>
</dbReference>
<name>A0A0B7IUY5_9PROT</name>
<dbReference type="AlphaFoldDB" id="A0A0B7IUY5"/>
<reference evidence="2" key="1">
    <citation type="submission" date="2014-12" db="EMBL/GenBank/DDBJ databases">
        <authorList>
            <person name="Salcher M.M."/>
        </authorList>
    </citation>
    <scope>NUCLEOTIDE SEQUENCE [LARGE SCALE GENOMIC DNA]</scope>
    <source>
        <strain evidence="2">MMS-10A-171</strain>
    </source>
</reference>
<dbReference type="SUPFAM" id="SSF101874">
    <property type="entry name" value="YceI-like"/>
    <property type="match status" value="1"/>
</dbReference>
<evidence type="ECO:0000313" key="2">
    <source>
        <dbReference type="Proteomes" id="UP000056322"/>
    </source>
</evidence>
<sequence length="125" mass="13753">MSFTSAYADIETDQVDNAHSFTNFNIRYIASKLSGKFSDEAGNMKIDRAKFANSSVDAKISPLIVNTSFAKLTMDGITKEMRLPFELLGDASDPCGAYCIGIEAHPSLKAPDCGFTWRDSWRSGR</sequence>
<dbReference type="EMBL" id="LN794158">
    <property type="protein sequence ID" value="CEN56101.1"/>
    <property type="molecule type" value="Genomic_DNA"/>
</dbReference>
<evidence type="ECO:0000313" key="1">
    <source>
        <dbReference type="EMBL" id="CEN56101.1"/>
    </source>
</evidence>